<dbReference type="InterPro" id="IPR025736">
    <property type="entry name" value="PucR_C-HTH_dom"/>
</dbReference>
<dbReference type="Pfam" id="PF13556">
    <property type="entry name" value="HTH_30"/>
    <property type="match status" value="1"/>
</dbReference>
<reference evidence="2 3" key="1">
    <citation type="submission" date="2017-10" db="EMBL/GenBank/DDBJ databases">
        <title>The draft genome sequence of Williamsia sp. BULT 1.1 isolated from the semi-arid grassland soils from South Africa.</title>
        <authorList>
            <person name="Kabwe M.H."/>
            <person name="Govender N."/>
            <person name="Mutseka Lunga P."/>
            <person name="Vikram S."/>
            <person name="Makhalanyane T.P."/>
        </authorList>
    </citation>
    <scope>NUCLEOTIDE SEQUENCE [LARGE SCALE GENOMIC DNA]</scope>
    <source>
        <strain evidence="2 3">BULT 1.1</strain>
    </source>
</reference>
<comment type="caution">
    <text evidence="2">The sequence shown here is derived from an EMBL/GenBank/DDBJ whole genome shotgun (WGS) entry which is preliminary data.</text>
</comment>
<gene>
    <name evidence="2" type="ORF">CSW57_00155</name>
</gene>
<evidence type="ECO:0000313" key="2">
    <source>
        <dbReference type="EMBL" id="PHV69083.1"/>
    </source>
</evidence>
<dbReference type="AlphaFoldDB" id="A0A2G3PTM6"/>
<dbReference type="Gene3D" id="1.10.10.2840">
    <property type="entry name" value="PucR C-terminal helix-turn-helix domain"/>
    <property type="match status" value="1"/>
</dbReference>
<accession>A0A2G3PTM6</accession>
<feature type="domain" description="PucR C-terminal helix-turn-helix" evidence="1">
    <location>
        <begin position="436"/>
        <end position="492"/>
    </location>
</feature>
<dbReference type="EMBL" id="PEBD01000002">
    <property type="protein sequence ID" value="PHV69083.1"/>
    <property type="molecule type" value="Genomic_DNA"/>
</dbReference>
<evidence type="ECO:0000313" key="3">
    <source>
        <dbReference type="Proteomes" id="UP000225108"/>
    </source>
</evidence>
<evidence type="ECO:0000259" key="1">
    <source>
        <dbReference type="Pfam" id="PF13556"/>
    </source>
</evidence>
<dbReference type="Proteomes" id="UP000225108">
    <property type="component" value="Unassembled WGS sequence"/>
</dbReference>
<protein>
    <submittedName>
        <fullName evidence="2">PucR family transcriptional regulator</fullName>
    </submittedName>
</protein>
<organism evidence="2 3">
    <name type="scientific">Williamsia marianensis</name>
    <dbReference type="NCBI Taxonomy" id="85044"/>
    <lineage>
        <taxon>Bacteria</taxon>
        <taxon>Bacillati</taxon>
        <taxon>Actinomycetota</taxon>
        <taxon>Actinomycetes</taxon>
        <taxon>Mycobacteriales</taxon>
        <taxon>Nocardiaceae</taxon>
        <taxon>Williamsia</taxon>
    </lineage>
</organism>
<dbReference type="InterPro" id="IPR042070">
    <property type="entry name" value="PucR_C-HTH_sf"/>
</dbReference>
<proteinExistence type="predicted"/>
<dbReference type="InterPro" id="IPR051448">
    <property type="entry name" value="CdaR-like_regulators"/>
</dbReference>
<dbReference type="PANTHER" id="PTHR33744">
    <property type="entry name" value="CARBOHYDRATE DIACID REGULATOR"/>
    <property type="match status" value="1"/>
</dbReference>
<name>A0A2G3PTM6_WILMA</name>
<sequence length="501" mass="53674">MATVGDLVTRVGLGSLVPGCADRVLDRTVAAVVEMTTQGPLDLDDGSVVYVPSTSWSFLTTPETLPSQLKSAGALAVVVNNDDLKLPPEFVEACVHASIPVLLLPKSRTLDQLTAALAEETTRFDTRGLHISYLDAIRRALNGFTAVTGTEAFVVMEGAVVSSAPVDIAHLIKILARKPVALQQSMCAMATLNVPLPASGHTLAIHNPSRVALDLTGIESLVREIDTYAQAIEVKRSARRQIETALVRELIEANVASATLDPWVGSFDLAPGSRVRAIAAVLPESMKSESEVVGNALRDLGLLDGGICVTGAHGGCAYALITLPDGEFGRSDEITGFEHQLKLLADLFEFRHQQALSLGVSSCVLRGSDDLVRGLINARQLADRQARSTVAEMDEIPLAVPLSATLLAAEPELAAVLGRALLQPVIDYDREKGTSYLESLRTFLALDCQWATTATELGIHINTLRYRLKRIERLTGRGLHTTADRSDYYLALCLRESPGSG</sequence>